<evidence type="ECO:0000256" key="1">
    <source>
        <dbReference type="SAM" id="MobiDB-lite"/>
    </source>
</evidence>
<proteinExistence type="predicted"/>
<dbReference type="AlphaFoldDB" id="A0A6B0VBF4"/>
<dbReference type="PANTHER" id="PTHR34153:SF2">
    <property type="entry name" value="SI:CH211-262H13.3-RELATED"/>
    <property type="match status" value="1"/>
</dbReference>
<evidence type="ECO:0008006" key="3">
    <source>
        <dbReference type="Google" id="ProtNLM"/>
    </source>
</evidence>
<feature type="compositionally biased region" description="Low complexity" evidence="1">
    <location>
        <begin position="119"/>
        <end position="133"/>
    </location>
</feature>
<evidence type="ECO:0000313" key="2">
    <source>
        <dbReference type="EMBL" id="MXU98548.1"/>
    </source>
</evidence>
<feature type="region of interest" description="Disordered" evidence="1">
    <location>
        <begin position="82"/>
        <end position="141"/>
    </location>
</feature>
<protein>
    <recommendedName>
        <fullName evidence="3">DUF4806 domain-containing protein</fullName>
    </recommendedName>
</protein>
<name>A0A6B0VBF4_IXORI</name>
<dbReference type="PANTHER" id="PTHR34153">
    <property type="entry name" value="SI:CH211-262H13.3-RELATED-RELATED"/>
    <property type="match status" value="1"/>
</dbReference>
<accession>A0A6B0VBF4</accession>
<reference evidence="2" key="1">
    <citation type="submission" date="2019-12" db="EMBL/GenBank/DDBJ databases">
        <title>An insight into the sialome of adult female Ixodes ricinus ticks feeding for 6 days.</title>
        <authorList>
            <person name="Perner J."/>
            <person name="Ribeiro J.M.C."/>
        </authorList>
    </citation>
    <scope>NUCLEOTIDE SEQUENCE</scope>
    <source>
        <strain evidence="2">Semi-engorged</strain>
        <tissue evidence="2">Salivary glands</tissue>
    </source>
</reference>
<organism evidence="2">
    <name type="scientific">Ixodes ricinus</name>
    <name type="common">Common tick</name>
    <name type="synonym">Acarus ricinus</name>
    <dbReference type="NCBI Taxonomy" id="34613"/>
    <lineage>
        <taxon>Eukaryota</taxon>
        <taxon>Metazoa</taxon>
        <taxon>Ecdysozoa</taxon>
        <taxon>Arthropoda</taxon>
        <taxon>Chelicerata</taxon>
        <taxon>Arachnida</taxon>
        <taxon>Acari</taxon>
        <taxon>Parasitiformes</taxon>
        <taxon>Ixodida</taxon>
        <taxon>Ixodoidea</taxon>
        <taxon>Ixodidae</taxon>
        <taxon>Ixodinae</taxon>
        <taxon>Ixodes</taxon>
    </lineage>
</organism>
<dbReference type="EMBL" id="GIFC01016465">
    <property type="protein sequence ID" value="MXU98548.1"/>
    <property type="molecule type" value="Transcribed_RNA"/>
</dbReference>
<feature type="compositionally biased region" description="Pro residues" evidence="1">
    <location>
        <begin position="334"/>
        <end position="343"/>
    </location>
</feature>
<feature type="region of interest" description="Disordered" evidence="1">
    <location>
        <begin position="306"/>
        <end position="343"/>
    </location>
</feature>
<sequence>MDKPFAVIRFPDEQDCLAVVPVTWLSKKKDMSAWPLHTKGSKVSAMVEREVPPGIIGSGWEMFPCTVTSSSRTYQKALRKTKRLVNSSTVETSEVSAHEEEEEEEAHREFGVPSPPPLSSSSSSSEEQAQALPVEQPRGIQGEYEGASPAELRILRLLLEVRLQNRDTHQLLSQLDGRMARLEASGAEAAPPPPAIAATSLPRLPAMTVAELEAANEAIRDECVATALKKRLINMGGEKATEVVANIMKAIMTLPVQVQFSLYGKKGKRPFISMGLCTLALGAISDKLKIEESAAKKMVVKWLPGSCDRGGGRKRRFEASMAPEAQNAPQDPTQDPPQDPPQD</sequence>